<dbReference type="SMART" id="SM00823">
    <property type="entry name" value="PKS_PP"/>
    <property type="match status" value="4"/>
</dbReference>
<dbReference type="GO" id="GO:0016874">
    <property type="term" value="F:ligase activity"/>
    <property type="evidence" value="ECO:0007669"/>
    <property type="project" value="UniProtKB-KW"/>
</dbReference>
<feature type="region of interest" description="Disordered" evidence="6">
    <location>
        <begin position="977"/>
        <end position="1015"/>
    </location>
</feature>
<dbReference type="GO" id="GO:0005737">
    <property type="term" value="C:cytoplasm"/>
    <property type="evidence" value="ECO:0007669"/>
    <property type="project" value="TreeGrafter"/>
</dbReference>
<feature type="compositionally biased region" description="Gly residues" evidence="6">
    <location>
        <begin position="44"/>
        <end position="63"/>
    </location>
</feature>
<dbReference type="Gene3D" id="3.30.559.10">
    <property type="entry name" value="Chloramphenicol acetyltransferase-like domain"/>
    <property type="match status" value="4"/>
</dbReference>
<dbReference type="EMBL" id="JAPDMQ010000276">
    <property type="protein sequence ID" value="KAK0528361.1"/>
    <property type="molecule type" value="Genomic_DNA"/>
</dbReference>
<comment type="pathway">
    <text evidence="1">Siderophore biosynthesis.</text>
</comment>
<dbReference type="FunFam" id="3.30.300.30:FF:000015">
    <property type="entry name" value="Nonribosomal peptide synthase SidD"/>
    <property type="match status" value="1"/>
</dbReference>
<feature type="domain" description="Carrier" evidence="7">
    <location>
        <begin position="3150"/>
        <end position="3223"/>
    </location>
</feature>
<feature type="compositionally biased region" description="Polar residues" evidence="6">
    <location>
        <begin position="1"/>
        <end position="11"/>
    </location>
</feature>
<dbReference type="InterPro" id="IPR023213">
    <property type="entry name" value="CAT-like_dom_sf"/>
</dbReference>
<dbReference type="PROSITE" id="PS50075">
    <property type="entry name" value="CARRIER"/>
    <property type="match status" value="4"/>
</dbReference>
<feature type="domain" description="Carrier" evidence="7">
    <location>
        <begin position="898"/>
        <end position="971"/>
    </location>
</feature>
<evidence type="ECO:0000256" key="6">
    <source>
        <dbReference type="SAM" id="MobiDB-lite"/>
    </source>
</evidence>
<evidence type="ECO:0000256" key="3">
    <source>
        <dbReference type="ARBA" id="ARBA00022553"/>
    </source>
</evidence>
<dbReference type="InterPro" id="IPR042099">
    <property type="entry name" value="ANL_N_sf"/>
</dbReference>
<evidence type="ECO:0000256" key="2">
    <source>
        <dbReference type="ARBA" id="ARBA00022450"/>
    </source>
</evidence>
<dbReference type="Pfam" id="PF00668">
    <property type="entry name" value="Condensation"/>
    <property type="match status" value="4"/>
</dbReference>
<keyword evidence="4" id="KW-0436">Ligase</keyword>
<keyword evidence="9" id="KW-1185">Reference proteome</keyword>
<dbReference type="InterPro" id="IPR020806">
    <property type="entry name" value="PKS_PP-bd"/>
</dbReference>
<dbReference type="SUPFAM" id="SSF56801">
    <property type="entry name" value="Acetyl-CoA synthetase-like"/>
    <property type="match status" value="3"/>
</dbReference>
<reference evidence="8" key="1">
    <citation type="journal article" date="2023" name="PhytoFront">
        <title>Draft Genome Resources of Seven Strains of Tilletia horrida, Causal Agent of Kernel Smut of Rice.</title>
        <authorList>
            <person name="Khanal S."/>
            <person name="Antony Babu S."/>
            <person name="Zhou X.G."/>
        </authorList>
    </citation>
    <scope>NUCLEOTIDE SEQUENCE</scope>
    <source>
        <strain evidence="8">TX3</strain>
    </source>
</reference>
<dbReference type="Gene3D" id="1.10.1200.10">
    <property type="entry name" value="ACP-like"/>
    <property type="match status" value="4"/>
</dbReference>
<dbReference type="PROSITE" id="PS00012">
    <property type="entry name" value="PHOSPHOPANTETHEINE"/>
    <property type="match status" value="3"/>
</dbReference>
<dbReference type="GO" id="GO:0010106">
    <property type="term" value="P:cellular response to iron ion starvation"/>
    <property type="evidence" value="ECO:0007669"/>
    <property type="project" value="UniProtKB-ARBA"/>
</dbReference>
<dbReference type="SUPFAM" id="SSF52777">
    <property type="entry name" value="CoA-dependent acyltransferases"/>
    <property type="match status" value="8"/>
</dbReference>
<dbReference type="GO" id="GO:0031169">
    <property type="term" value="P:ferrichrome biosynthetic process"/>
    <property type="evidence" value="ECO:0007669"/>
    <property type="project" value="UniProtKB-ARBA"/>
</dbReference>
<dbReference type="Pfam" id="PF00501">
    <property type="entry name" value="AMP-binding"/>
    <property type="match status" value="3"/>
</dbReference>
<keyword evidence="2" id="KW-0596">Phosphopantetheine</keyword>
<evidence type="ECO:0000313" key="8">
    <source>
        <dbReference type="EMBL" id="KAK0528361.1"/>
    </source>
</evidence>
<gene>
    <name evidence="8" type="ORF">OC842_004570</name>
</gene>
<dbReference type="PANTHER" id="PTHR45527">
    <property type="entry name" value="NONRIBOSOMAL PEPTIDE SYNTHETASE"/>
    <property type="match status" value="1"/>
</dbReference>
<dbReference type="InterPro" id="IPR009081">
    <property type="entry name" value="PP-bd_ACP"/>
</dbReference>
<comment type="caution">
    <text evidence="8">The sequence shown here is derived from an EMBL/GenBank/DDBJ whole genome shotgun (WGS) entry which is preliminary data.</text>
</comment>
<dbReference type="Pfam" id="PF00550">
    <property type="entry name" value="PP-binding"/>
    <property type="match status" value="4"/>
</dbReference>
<feature type="domain" description="Carrier" evidence="7">
    <location>
        <begin position="2071"/>
        <end position="2146"/>
    </location>
</feature>
<dbReference type="InterPro" id="IPR036736">
    <property type="entry name" value="ACP-like_sf"/>
</dbReference>
<dbReference type="InterPro" id="IPR006162">
    <property type="entry name" value="Ppantetheine_attach_site"/>
</dbReference>
<keyword evidence="5" id="KW-0511">Multifunctional enzyme</keyword>
<evidence type="ECO:0000256" key="1">
    <source>
        <dbReference type="ARBA" id="ARBA00004924"/>
    </source>
</evidence>
<evidence type="ECO:0000256" key="5">
    <source>
        <dbReference type="ARBA" id="ARBA00023268"/>
    </source>
</evidence>
<dbReference type="GO" id="GO:0043041">
    <property type="term" value="P:amino acid activation for nonribosomal peptide biosynthetic process"/>
    <property type="evidence" value="ECO:0007669"/>
    <property type="project" value="TreeGrafter"/>
</dbReference>
<accession>A0AAN6JQ58</accession>
<proteinExistence type="predicted"/>
<sequence>MDDRGSLNSSADGGIVSFPDLSGLRATAPSRQQRQPANSSGSGSSNGSGSGSGSEEGEGGGGKTVSVQQQIDTELAIADIQHNALRLAWAITLYHTQAHEAAAFAFDQLNNDAFLSPNPTRIRFDVDRAQPCQWSIEELDARLETNATHDDASYAVDTAVLDLTSDAQASAEDAQLLPTDKYAVLLVARRGTQEPSRLQLEMHASTAVHSLESALFQLQQLEALIHSFTAQTRLPALAAARLPGPFLAIDNLNHSILQDDIGPAGLGEERLEHQFERRVREHPDAPALDFRYSIDNQDESLEPNVLLSYRELDELANGIAHALADAGAVQPRDEQLEEQGDAEPDRIVALFLPKSPETFISILGVCKANASWCPLDVEWPLERQAALFKKCKARYIITSTDVDDAKLERMHLGEGITILRADRIVAQTKQDASRRKPLDIRRSTADQLAYLVWTSGTTGLPKAVGIQHSAVVQAIRALQRVVPHDPPVRYLQFSEYTFDLSIMDEFWTWGLGGTVTSGSRALHLDSLTAIANATETTHVILTPAVSAEIRREDVPSMKVLINGGEKLSQVVADEWSKNCCLLNLYGPAEATLIAMNRRVPQGDVFKAPNIGVALPTTSLALIDRHGDVVPRGAIGELTIGGPQVARGYVGDPTKTAEKFITHSQLGRVYRTGDLTRQLWSGEIEYLGREDDQVKINGVRIELLEINAAIKDCHADVKDSDTMALPRPNNPESLQIVNFSVVPPRGAEEGKKGMVRTDPEAARIAHALRAAALLRLPSNMVPTHFLILSRFPKTSSAKIDRQAIKKALEDFDYMRWERQIASDGNDDEDDDGNKPSISESEVVAALAAAVAAVYGVPSDEAKAKELLQHLTASKLQIGALGAGASSSSGRRAPAASAASAAEVLVRRLLGEVCGIEAGSIGRNTPLPALGLTSFKAMSLTRKLMAEGVKCSVLSIIQHNTLASLSGYIESTHSALAQKAEDDTSQAASEETLVNGHSSSSASSEKEEEKSTGKQTNAVLKSFSDALRPAVAAHLRKPASEILSVLPCAPLQEGMLAESQRQQGTYWGFRRYDLIQAEGGRGEVGVEKVVGALRKVVDAVEVFRTGFVEADDVGVDVDAAGMLPFRTNFLQVVLKRGDAFIEALDVPEDIDSDAFVQQRAVKAISHNALSGRAPVAFWVTRQGTRLALVIHAHHATYDGASLLILQNLLSELYEDLAREPSVPFRQYGAGLPYILPLSQAQLDEQQNSWKTALQSYPRAPETRFPDIRDERTPSISLASNEIISTVHTSQTSWTLVEETAMRHECSPRIIAEMAWARLLAVYAGVDNVLIGESVSGRDKDASLSNVFGPVITTVPVPFSFAKGMSFAKVIERTAAFHAQIQRHQHAPLSLVRSELEIPADQPVLGALFLLNSAVPEAQSGGASASDADLRFGASVDFGVTVEHDIALQLNLQSDESIEIEINAMQTRMSVAQLGLLSRQYDAILGGICRDQAADSGDVLPFISDDELRSVSKVTPWTNPEHNTGKNASVWLEHWARQTPDAPVLEFHPDIERKTQPRILSYAELDHASTSLAALLHSRVGVQKTVAVCLRRQPATYVALLAILQSSNVYLPIDETLPEERKRLLFKNSGAALLIVDEANANVFGDVQGVVVVRGDTNWDKLAEGLPPAPAPTQNADDLAFCLYTSGSTGQPKGCLLTVRNLSTAIEAFLDVIESKAPGSFRSTPSGARYLARSAEAFDVHLKEVLLAIRTGACIVTAPRDAILHDLGVAMRVLAPTHAAVVPSLFFTEGKRVQPGDLPSLRVLIVGGEKVANDIIATWGAQEKVVVLNAYGPTEVTIGISMAQIRETSLASNVGKAFPGSQYCVMQTVDNKLQPVLRGQVGELYVAGPQVGLGYLGQESDAFFEWHGKRIYRTGDLARMSINDEVHYAGRADKSQVKVRGARLELGEVDAKLQELGGGRTLASTVLVSHPDLKDDRLVSFVQAEGATTREDSVQLDLDNCELSRELADKARRALPSHMAPFLVIPVSAIPLAIISGKANSRALIELYRSSPLSELREKLSPSSSSSSSSAARRALNATEAVIAQEAKRTLGVDFELTSVTNLFEAGMDSLSAIRLASRLRKKGLDISVAALMTGATIEAIASTVTQQGGAAQSATRSDEDFEALCKELAAKLSADVQLRAERVLPCMPLQSSLISISRAQPEQQLYVGRFEIALSSDVNLEKLKAAIIEALAAHEIYRTIFPAAGKNLAQVVLQTLAADDLWQTSKANDAGESEAVLARAGVDIITGIDSTPPVRLMHFGNLRKIVLLAHHAVYDGESVSKLLSEISDRYVGRSIAVDSQFRDVVRSWFRTEPSDSDRFWKTHLDGFAFTPFPNLNGVRPTGATRRRDAQLQSKVSFEKVKKAAQRLAVSPQSLLLSLFSRLYGMFTGEDDVLFGLVLRGRSFDIAGVDDVQGPCVTTVPFFVKAVPQALEQLAREVQSRTSRLLPYQHQPLVKIAKAMERQGSLFNTLFAFTTQEAGQLSFGEQPEVSMDAEFDLALEVEASPNSGTIKLFATYRDSILNEAQTSILLKAFDALLYNLDKADSVASLPLEILSVANAEPRVPEGPKTSFVSRFAAHARAKGQSPAFVFGETLGSIQIVTYRELDERSNLFAQNLFEQSAEIVAVFLHKSVDFYAVLLAVWKAGKTYLPIDPTLPSERIRYMLDTARSVAVVTTSELRASLPSQGAAVLTLEDLESSTPSAVDLPSPDLESNAYLLFTSGSTGRPKGCLVSQRALAAALLSWDDNVPLSASGRMLQLASIGFDVSLIEICLPLSRGLSFGSAPKDVLLDDLERTFHKLGITCADLPAALASTLSRDSLPHLEWIMTGGDMMSDETLQEWAPHGQLINAWGPTETTIGNTLGFVPPNATRNNIGKPYACSSLYVLDRNQAPVVIGSVGELAVGGPQVGEGYIGQPELTQERFVHLPDGARVYLTGDRGRLLADGSVECLGRTEQGQVKVNGQRIELDEISSTFAKSGRIHDAETLYLQHPEFASKQLVTFIGLAASTSTSGQIDDSDAAVAVAKAAMSTARQSLAPYMVSSNVLGPHLIMADDAVSLQIPAHVIPLPGKLPLTHNNKIDRKALQALYDGLDAKVIRSLGTKIAASQGDDEQLTDEGQRLRQAVADFCEVDAADITSTTSVYHLGVDSISAMLLARRLSSDGFAVTVQDILQSPTIFTLTRKSGILSQYLMSEGKAYLHQHAFTTKLRPQRIATIWSKVVSRTEVLRTTFHYVSDKSTSAGSWFQVIRKALQPVISGIGLVNGDAKAFEDHAVGTSPLQHEEFLASCPHRLEVEPLEDGHVKLTFTLHHALYDGASLPLLFQDFDQLASEQKPVDRLPFSQLLPYLLSSDDDVKHWTQELQSYTPTPLPGSDNEVTASVEVQHELRTSFEDAKSKCQSLGVSLQVVASLAFAKLLASLTGSSDVVFGEIFGLRQAVPGAEAVIGPAFNTVPVRITLDSAERSVADQVQIIQQRNDAGRPHRKASLRDIFSAVAREGVEGQLFDALFDFATSLEDAPPLSTLSPQSSADGDAFGQYSLNVGFVQGSKRLHLNLTMSAELAQAHQPATLASKYESILLSLLDDPRAPVTDMPDGTRLAPRKGSVKVPASSAQNSTEADTRWRTQQEETVWRAIARAGSVAPEDLSRNTSLASLGLDSISAIGVSSTLRKEDIRLSAAQILRGATLGGILDTLSQGKGKVKKAASTVNGHEKATLPSKADVARRLKAAATDIEQVLPVLSGQAWMIGLWLKSGRRQGVYTFPLRAPAGLDAARLEASWAQLVQRHECLRTTFASVGGTPVQVVFTPASHSTTSIQRIELGEGQDVRGAVADVIKTEACKADDFFRPPVSLFYIPGSSIREEGAVALRLFHGLYDAISLDLLVQDLAAIYGEDTLVGQPAFGSVVRALDRAIDEVGPSAESKTFWTTALKGADQTIVKGRSDEAQRPPFVFDKAAFRGVRKAQALLGAAAGEEGPSLPALFVAAVADVVGGKQGVGSPTVMLLHAGRSSASTLLHDAVDVDIEKVVGPTAALTPLRVARSGSGSGVGLVAVARQLGKDLLERVDHEQTRLGDIYAAAGLEDLKGPLTNVVLNLVWFASSSPSGSVIDRDSGARPWSHFKVGEAVEFQSVGELPASTHALDDLHLGLDAARSRHGFDRMEVGLSIDVALNEAEDAVGLAVLSNNGGVGETEAREMVAAVVSRVEAALAAL</sequence>
<dbReference type="InterPro" id="IPR010071">
    <property type="entry name" value="AA_adenyl_dom"/>
</dbReference>
<feature type="region of interest" description="Disordered" evidence="6">
    <location>
        <begin position="3622"/>
        <end position="3657"/>
    </location>
</feature>
<dbReference type="Gene3D" id="3.40.50.12780">
    <property type="entry name" value="N-terminal domain of ligase-like"/>
    <property type="match status" value="3"/>
</dbReference>
<keyword evidence="3" id="KW-0597">Phosphoprotein</keyword>
<protein>
    <recommendedName>
        <fullName evidence="7">Carrier domain-containing protein</fullName>
    </recommendedName>
</protein>
<dbReference type="InterPro" id="IPR045851">
    <property type="entry name" value="AMP-bd_C_sf"/>
</dbReference>
<dbReference type="CDD" id="cd05918">
    <property type="entry name" value="A_NRPS_SidN3_like"/>
    <property type="match status" value="1"/>
</dbReference>
<feature type="domain" description="Carrier" evidence="7">
    <location>
        <begin position="3654"/>
        <end position="3730"/>
    </location>
</feature>
<dbReference type="SUPFAM" id="SSF47336">
    <property type="entry name" value="ACP-like"/>
    <property type="match status" value="4"/>
</dbReference>
<organism evidence="8 9">
    <name type="scientific">Tilletia horrida</name>
    <dbReference type="NCBI Taxonomy" id="155126"/>
    <lineage>
        <taxon>Eukaryota</taxon>
        <taxon>Fungi</taxon>
        <taxon>Dikarya</taxon>
        <taxon>Basidiomycota</taxon>
        <taxon>Ustilaginomycotina</taxon>
        <taxon>Exobasidiomycetes</taxon>
        <taxon>Tilletiales</taxon>
        <taxon>Tilletiaceae</taxon>
        <taxon>Tilletia</taxon>
    </lineage>
</organism>
<dbReference type="NCBIfam" id="NF003417">
    <property type="entry name" value="PRK04813.1"/>
    <property type="match status" value="3"/>
</dbReference>
<feature type="region of interest" description="Disordered" evidence="6">
    <location>
        <begin position="1"/>
        <end position="66"/>
    </location>
</feature>
<dbReference type="PANTHER" id="PTHR45527:SF1">
    <property type="entry name" value="FATTY ACID SYNTHASE"/>
    <property type="match status" value="1"/>
</dbReference>
<dbReference type="FunFam" id="3.30.300.30:FF:000033">
    <property type="entry name" value="Nonribosomal siderophore peptide synthase SidC"/>
    <property type="match status" value="1"/>
</dbReference>
<evidence type="ECO:0000259" key="7">
    <source>
        <dbReference type="PROSITE" id="PS50075"/>
    </source>
</evidence>
<dbReference type="InterPro" id="IPR000873">
    <property type="entry name" value="AMP-dep_synth/lig_dom"/>
</dbReference>
<dbReference type="CDD" id="cd05930">
    <property type="entry name" value="A_NRPS"/>
    <property type="match status" value="1"/>
</dbReference>
<name>A0AAN6JQ58_9BASI</name>
<dbReference type="Proteomes" id="UP001176521">
    <property type="component" value="Unassembled WGS sequence"/>
</dbReference>
<dbReference type="FunFam" id="3.40.50.12780:FF:000024">
    <property type="entry name" value="Nonribosomal siderophore peptide synthase SidC"/>
    <property type="match status" value="2"/>
</dbReference>
<dbReference type="InterPro" id="IPR001242">
    <property type="entry name" value="Condensation_dom"/>
</dbReference>
<dbReference type="Gene3D" id="3.30.300.30">
    <property type="match status" value="3"/>
</dbReference>
<dbReference type="NCBIfam" id="TIGR01733">
    <property type="entry name" value="AA-adenyl-dom"/>
    <property type="match status" value="2"/>
</dbReference>
<dbReference type="InterPro" id="IPR020845">
    <property type="entry name" value="AMP-binding_CS"/>
</dbReference>
<evidence type="ECO:0000256" key="4">
    <source>
        <dbReference type="ARBA" id="ARBA00022598"/>
    </source>
</evidence>
<dbReference type="GO" id="GO:0031177">
    <property type="term" value="F:phosphopantetheine binding"/>
    <property type="evidence" value="ECO:0007669"/>
    <property type="project" value="InterPro"/>
</dbReference>
<dbReference type="PROSITE" id="PS00455">
    <property type="entry name" value="AMP_BINDING"/>
    <property type="match status" value="2"/>
</dbReference>
<evidence type="ECO:0000313" key="9">
    <source>
        <dbReference type="Proteomes" id="UP001176521"/>
    </source>
</evidence>
<dbReference type="Gene3D" id="3.30.559.30">
    <property type="entry name" value="Nonribosomal peptide synthetase, condensation domain"/>
    <property type="match status" value="4"/>
</dbReference>